<accession>A0A0G0TAL0</accession>
<evidence type="ECO:0000256" key="1">
    <source>
        <dbReference type="SAM" id="Phobius"/>
    </source>
</evidence>
<comment type="caution">
    <text evidence="2">The sequence shown here is derived from an EMBL/GenBank/DDBJ whole genome shotgun (WGS) entry which is preliminary data.</text>
</comment>
<organism evidence="2 3">
    <name type="scientific">Candidatus Roizmanbacteria bacterium GW2011_GWB1_40_7</name>
    <dbReference type="NCBI Taxonomy" id="1618482"/>
    <lineage>
        <taxon>Bacteria</taxon>
        <taxon>Candidatus Roizmaniibacteriota</taxon>
    </lineage>
</organism>
<keyword evidence="1" id="KW-0472">Membrane</keyword>
<reference evidence="2 3" key="1">
    <citation type="journal article" date="2015" name="Nature">
        <title>rRNA introns, odd ribosomes, and small enigmatic genomes across a large radiation of phyla.</title>
        <authorList>
            <person name="Brown C.T."/>
            <person name="Hug L.A."/>
            <person name="Thomas B.C."/>
            <person name="Sharon I."/>
            <person name="Castelle C.J."/>
            <person name="Singh A."/>
            <person name="Wilkins M.J."/>
            <person name="Williams K.H."/>
            <person name="Banfield J.F."/>
        </authorList>
    </citation>
    <scope>NUCLEOTIDE SEQUENCE [LARGE SCALE GENOMIC DNA]</scope>
</reference>
<evidence type="ECO:0000313" key="2">
    <source>
        <dbReference type="EMBL" id="KKR71851.1"/>
    </source>
</evidence>
<feature type="transmembrane region" description="Helical" evidence="1">
    <location>
        <begin position="12"/>
        <end position="31"/>
    </location>
</feature>
<dbReference type="EMBL" id="LBZM01000017">
    <property type="protein sequence ID" value="KKR71851.1"/>
    <property type="molecule type" value="Genomic_DNA"/>
</dbReference>
<protein>
    <submittedName>
        <fullName evidence="2">Uncharacterized protein</fullName>
    </submittedName>
</protein>
<gene>
    <name evidence="2" type="ORF">UU14_C0017G0016</name>
</gene>
<name>A0A0G0TAL0_9BACT</name>
<sequence>MVEHEKRVPRRDFLSITGLGFISLIGAAITVEGASQATGVQGPIEAVIQSNEGENELSIEEGFVEFVRATFEERPYSTVDDRIRGLGKLFVGYLMTRLGGHGFLHFLRTPLPDQEELKSL</sequence>
<dbReference type="AlphaFoldDB" id="A0A0G0TAL0"/>
<keyword evidence="1" id="KW-0812">Transmembrane</keyword>
<evidence type="ECO:0000313" key="3">
    <source>
        <dbReference type="Proteomes" id="UP000034664"/>
    </source>
</evidence>
<dbReference type="Proteomes" id="UP000034664">
    <property type="component" value="Unassembled WGS sequence"/>
</dbReference>
<proteinExistence type="predicted"/>
<keyword evidence="1" id="KW-1133">Transmembrane helix</keyword>